<protein>
    <submittedName>
        <fullName evidence="2">Uncharacterized protein</fullName>
    </submittedName>
</protein>
<accession>A0A9Q1AAZ3</accession>
<feature type="compositionally biased region" description="Polar residues" evidence="1">
    <location>
        <begin position="105"/>
        <end position="115"/>
    </location>
</feature>
<sequence length="126" mass="14236">MAPAPMPVNVPDPDFQILTLVNRKFYFFPEMTRVTWTKGLPGTRQAAIRLELLRVIAEAREARMVENLRNSTEFSTNEIRAVVDVPATKASKAQMEERKAKEEMTQNSSQIQVGNASKARKSEEQA</sequence>
<comment type="caution">
    <text evidence="2">The sequence shown here is derived from an EMBL/GenBank/DDBJ whole genome shotgun (WGS) entry which is preliminary data.</text>
</comment>
<organism evidence="2 3">
    <name type="scientific">Salix koriyanagi</name>
    <dbReference type="NCBI Taxonomy" id="2511006"/>
    <lineage>
        <taxon>Eukaryota</taxon>
        <taxon>Viridiplantae</taxon>
        <taxon>Streptophyta</taxon>
        <taxon>Embryophyta</taxon>
        <taxon>Tracheophyta</taxon>
        <taxon>Spermatophyta</taxon>
        <taxon>Magnoliopsida</taxon>
        <taxon>eudicotyledons</taxon>
        <taxon>Gunneridae</taxon>
        <taxon>Pentapetalae</taxon>
        <taxon>rosids</taxon>
        <taxon>fabids</taxon>
        <taxon>Malpighiales</taxon>
        <taxon>Salicaceae</taxon>
        <taxon>Saliceae</taxon>
        <taxon>Salix</taxon>
    </lineage>
</organism>
<feature type="compositionally biased region" description="Basic and acidic residues" evidence="1">
    <location>
        <begin position="94"/>
        <end position="104"/>
    </location>
</feature>
<name>A0A9Q1AAZ3_9ROSI</name>
<dbReference type="AlphaFoldDB" id="A0A9Q1AAZ3"/>
<evidence type="ECO:0000256" key="1">
    <source>
        <dbReference type="SAM" id="MobiDB-lite"/>
    </source>
</evidence>
<feature type="region of interest" description="Disordered" evidence="1">
    <location>
        <begin position="88"/>
        <end position="126"/>
    </location>
</feature>
<dbReference type="EMBL" id="JAPFFM010000004">
    <property type="protein sequence ID" value="KAJ6764820.1"/>
    <property type="molecule type" value="Genomic_DNA"/>
</dbReference>
<gene>
    <name evidence="2" type="ORF">OIU74_023651</name>
</gene>
<evidence type="ECO:0000313" key="2">
    <source>
        <dbReference type="EMBL" id="KAJ6764820.1"/>
    </source>
</evidence>
<reference evidence="2" key="1">
    <citation type="submission" date="2022-11" db="EMBL/GenBank/DDBJ databases">
        <authorList>
            <person name="Hyden B.L."/>
            <person name="Feng K."/>
            <person name="Yates T."/>
            <person name="Jawdy S."/>
            <person name="Smart L.B."/>
            <person name="Muchero W."/>
        </authorList>
    </citation>
    <scope>NUCLEOTIDE SEQUENCE</scope>
    <source>
        <tissue evidence="2">Shoot tip</tissue>
    </source>
</reference>
<proteinExistence type="predicted"/>
<dbReference type="Proteomes" id="UP001151752">
    <property type="component" value="Chromosome 12"/>
</dbReference>
<keyword evidence="3" id="KW-1185">Reference proteome</keyword>
<evidence type="ECO:0000313" key="3">
    <source>
        <dbReference type="Proteomes" id="UP001151752"/>
    </source>
</evidence>
<reference evidence="2" key="2">
    <citation type="journal article" date="2023" name="Int. J. Mol. Sci.">
        <title>De Novo Assembly and Annotation of 11 Diverse Shrub Willow (Salix) Genomes Reveals Novel Gene Organization in Sex-Linked Regions.</title>
        <authorList>
            <person name="Hyden B."/>
            <person name="Feng K."/>
            <person name="Yates T.B."/>
            <person name="Jawdy S."/>
            <person name="Cereghino C."/>
            <person name="Smart L.B."/>
            <person name="Muchero W."/>
        </authorList>
    </citation>
    <scope>NUCLEOTIDE SEQUENCE</scope>
    <source>
        <tissue evidence="2">Shoot tip</tissue>
    </source>
</reference>